<dbReference type="Pfam" id="PF10652">
    <property type="entry name" value="DUF2480"/>
    <property type="match status" value="1"/>
</dbReference>
<proteinExistence type="predicted"/>
<dbReference type="InterPro" id="IPR018914">
    <property type="entry name" value="DUF2480"/>
</dbReference>
<accession>A0A1I7NA43</accession>
<dbReference type="RefSeq" id="WP_092458699.1">
    <property type="nucleotide sequence ID" value="NZ_FPCJ01000001.1"/>
</dbReference>
<organism evidence="1 2">
    <name type="scientific">Thermoflavifilum thermophilum</name>
    <dbReference type="NCBI Taxonomy" id="1393122"/>
    <lineage>
        <taxon>Bacteria</taxon>
        <taxon>Pseudomonadati</taxon>
        <taxon>Bacteroidota</taxon>
        <taxon>Chitinophagia</taxon>
        <taxon>Chitinophagales</taxon>
        <taxon>Chitinophagaceae</taxon>
        <taxon>Thermoflavifilum</taxon>
    </lineage>
</organism>
<dbReference type="AlphaFoldDB" id="A0A1I7NA43"/>
<dbReference type="Proteomes" id="UP000199537">
    <property type="component" value="Unassembled WGS sequence"/>
</dbReference>
<gene>
    <name evidence="1" type="ORF">SAMN05660895_1078</name>
</gene>
<keyword evidence="2" id="KW-1185">Reference proteome</keyword>
<dbReference type="STRING" id="1393122.SAMN05660895_1078"/>
<sequence length="168" mass="19193">MEEIVNRIAQSGLVTIDLADYIPSPDEIAILDIKDYLFQGLILREKDYRQALEQQDWSAFQNRYAGITCSADAIIPLWAYMLPVKYLQTIAREIYHGDFATVRLQVALDRIQALPVENFQGQRVLVKGCGDEQIPPPLYLAITRKLLPHVKSLMYGEACSHIPIYKQK</sequence>
<evidence type="ECO:0000313" key="1">
    <source>
        <dbReference type="EMBL" id="SFV31453.1"/>
    </source>
</evidence>
<dbReference type="EMBL" id="FPCJ01000001">
    <property type="protein sequence ID" value="SFV31453.1"/>
    <property type="molecule type" value="Genomic_DNA"/>
</dbReference>
<evidence type="ECO:0000313" key="2">
    <source>
        <dbReference type="Proteomes" id="UP000199537"/>
    </source>
</evidence>
<protein>
    <recommendedName>
        <fullName evidence="3">DUF2480 family protein</fullName>
    </recommendedName>
</protein>
<evidence type="ECO:0008006" key="3">
    <source>
        <dbReference type="Google" id="ProtNLM"/>
    </source>
</evidence>
<reference evidence="2" key="1">
    <citation type="submission" date="2016-10" db="EMBL/GenBank/DDBJ databases">
        <authorList>
            <person name="Varghese N."/>
            <person name="Submissions S."/>
        </authorList>
    </citation>
    <scope>NUCLEOTIDE SEQUENCE [LARGE SCALE GENOMIC DNA]</scope>
    <source>
        <strain evidence="2">DSM 14807</strain>
    </source>
</reference>
<name>A0A1I7NA43_9BACT</name>
<dbReference type="OrthoDB" id="9803040at2"/>